<accession>A0A815TYI1</accession>
<feature type="coiled-coil region" evidence="1">
    <location>
        <begin position="270"/>
        <end position="297"/>
    </location>
</feature>
<evidence type="ECO:0000256" key="1">
    <source>
        <dbReference type="SAM" id="Coils"/>
    </source>
</evidence>
<evidence type="ECO:0000256" key="2">
    <source>
        <dbReference type="SAM" id="MobiDB-lite"/>
    </source>
</evidence>
<feature type="coiled-coil region" evidence="1">
    <location>
        <begin position="154"/>
        <end position="234"/>
    </location>
</feature>
<dbReference type="Proteomes" id="UP000663852">
    <property type="component" value="Unassembled WGS sequence"/>
</dbReference>
<name>A0A815TYI1_ADIRI</name>
<evidence type="ECO:0000313" key="3">
    <source>
        <dbReference type="EMBL" id="CAF1511206.1"/>
    </source>
</evidence>
<feature type="compositionally biased region" description="Basic and acidic residues" evidence="2">
    <location>
        <begin position="1"/>
        <end position="10"/>
    </location>
</feature>
<sequence>MSNSDKERTERRRRRRHTQSARTVASSEPPDTKRYTKLLEERLRKAKYLPTDNEPVVAMQTRHVNNRQHAIPFAQQFVDQLLEECEYINRRIVADRRKEAEQTDKEKARLYRQVEATHAKKVRELELYNRQSFIKGLVDEHLKESTPQAQLRRIEQLEKSYKELKQEHDTLLGRVRQCEEKHGDDKSRLDEDISKLDNQFNQYHIELNKYKNKVDKTNAELDEKITEISEQQQQHTIFIQNLSLQQNTLEQLSQYIEQIVNDRHSDLNKLEIFARRLDNVKDQLDEIHQALSLLNQIPSLNQDLIEIRNLLIQPNVMKDLSLRLDQTQNDIVGHANKLDQLSQELNQTINWINTNNSTEVLQQLQLIKEELKLKSSQIDQSNTLTTNILEQIYQLQNSLTNITEEYANFQKKLAEMEINDQNVINQLVTNFVKANMTQFVEEQNQLRNKLQDLIDKQQQLSNLISDLESLRSSKSTDEQDQHNSNQFDPEILNTFLENTKIETQNLLSTLSQQLNEEIKHANIFINDLKLRFDQFLKSQKTASPSVNKRIPYIESLAPLDLLDDTWN</sequence>
<dbReference type="AlphaFoldDB" id="A0A815TYI1"/>
<dbReference type="OrthoDB" id="10057843at2759"/>
<protein>
    <submittedName>
        <fullName evidence="3">Uncharacterized protein</fullName>
    </submittedName>
</protein>
<feature type="region of interest" description="Disordered" evidence="2">
    <location>
        <begin position="1"/>
        <end position="34"/>
    </location>
</feature>
<gene>
    <name evidence="3" type="ORF">EDS130_LOCUS43258</name>
</gene>
<dbReference type="EMBL" id="CAJNOJ010000695">
    <property type="protein sequence ID" value="CAF1511206.1"/>
    <property type="molecule type" value="Genomic_DNA"/>
</dbReference>
<evidence type="ECO:0000313" key="4">
    <source>
        <dbReference type="Proteomes" id="UP000663852"/>
    </source>
</evidence>
<feature type="coiled-coil region" evidence="1">
    <location>
        <begin position="392"/>
        <end position="470"/>
    </location>
</feature>
<comment type="caution">
    <text evidence="3">The sequence shown here is derived from an EMBL/GenBank/DDBJ whole genome shotgun (WGS) entry which is preliminary data.</text>
</comment>
<reference evidence="3" key="1">
    <citation type="submission" date="2021-02" db="EMBL/GenBank/DDBJ databases">
        <authorList>
            <person name="Nowell W R."/>
        </authorList>
    </citation>
    <scope>NUCLEOTIDE SEQUENCE</scope>
</reference>
<keyword evidence="1" id="KW-0175">Coiled coil</keyword>
<proteinExistence type="predicted"/>
<organism evidence="3 4">
    <name type="scientific">Adineta ricciae</name>
    <name type="common">Rotifer</name>
    <dbReference type="NCBI Taxonomy" id="249248"/>
    <lineage>
        <taxon>Eukaryota</taxon>
        <taxon>Metazoa</taxon>
        <taxon>Spiralia</taxon>
        <taxon>Gnathifera</taxon>
        <taxon>Rotifera</taxon>
        <taxon>Eurotatoria</taxon>
        <taxon>Bdelloidea</taxon>
        <taxon>Adinetida</taxon>
        <taxon>Adinetidae</taxon>
        <taxon>Adineta</taxon>
    </lineage>
</organism>